<protein>
    <submittedName>
        <fullName evidence="1">Uncharacterized protein</fullName>
    </submittedName>
</protein>
<dbReference type="Proteomes" id="UP001056120">
    <property type="component" value="Linkage Group LG07"/>
</dbReference>
<reference evidence="2" key="1">
    <citation type="journal article" date="2022" name="Mol. Ecol. Resour.">
        <title>The genomes of chicory, endive, great burdock and yacon provide insights into Asteraceae palaeo-polyploidization history and plant inulin production.</title>
        <authorList>
            <person name="Fan W."/>
            <person name="Wang S."/>
            <person name="Wang H."/>
            <person name="Wang A."/>
            <person name="Jiang F."/>
            <person name="Liu H."/>
            <person name="Zhao H."/>
            <person name="Xu D."/>
            <person name="Zhang Y."/>
        </authorList>
    </citation>
    <scope>NUCLEOTIDE SEQUENCE [LARGE SCALE GENOMIC DNA]</scope>
    <source>
        <strain evidence="2">cv. Yunnan</strain>
    </source>
</reference>
<comment type="caution">
    <text evidence="1">The sequence shown here is derived from an EMBL/GenBank/DDBJ whole genome shotgun (WGS) entry which is preliminary data.</text>
</comment>
<keyword evidence="2" id="KW-1185">Reference proteome</keyword>
<name>A0ACB9IRJ2_9ASTR</name>
<evidence type="ECO:0000313" key="1">
    <source>
        <dbReference type="EMBL" id="KAI3810630.1"/>
    </source>
</evidence>
<dbReference type="EMBL" id="CM042024">
    <property type="protein sequence ID" value="KAI3810630.1"/>
    <property type="molecule type" value="Genomic_DNA"/>
</dbReference>
<accession>A0ACB9IRJ2</accession>
<organism evidence="1 2">
    <name type="scientific">Smallanthus sonchifolius</name>
    <dbReference type="NCBI Taxonomy" id="185202"/>
    <lineage>
        <taxon>Eukaryota</taxon>
        <taxon>Viridiplantae</taxon>
        <taxon>Streptophyta</taxon>
        <taxon>Embryophyta</taxon>
        <taxon>Tracheophyta</taxon>
        <taxon>Spermatophyta</taxon>
        <taxon>Magnoliopsida</taxon>
        <taxon>eudicotyledons</taxon>
        <taxon>Gunneridae</taxon>
        <taxon>Pentapetalae</taxon>
        <taxon>asterids</taxon>
        <taxon>campanulids</taxon>
        <taxon>Asterales</taxon>
        <taxon>Asteraceae</taxon>
        <taxon>Asteroideae</taxon>
        <taxon>Heliantheae alliance</taxon>
        <taxon>Millerieae</taxon>
        <taxon>Smallanthus</taxon>
    </lineage>
</organism>
<sequence>MKKGRHTSKIKPSAANKTATDQVRLKQPKEKPSSATKIAAAQVKPSAANKNVADQLKPKRPKDKPSAATKTAVAQVKPSAATKFDADKPKSLVATSAADKAKRAGNHQFSIGKPKFLQESSLATNPSSPTSDISMEDMLPLEVTQKEDLLIDKELCQMKE</sequence>
<proteinExistence type="predicted"/>
<evidence type="ECO:0000313" key="2">
    <source>
        <dbReference type="Proteomes" id="UP001056120"/>
    </source>
</evidence>
<reference evidence="1 2" key="2">
    <citation type="journal article" date="2022" name="Mol. Ecol. Resour.">
        <title>The genomes of chicory, endive, great burdock and yacon provide insights into Asteraceae paleo-polyploidization history and plant inulin production.</title>
        <authorList>
            <person name="Fan W."/>
            <person name="Wang S."/>
            <person name="Wang H."/>
            <person name="Wang A."/>
            <person name="Jiang F."/>
            <person name="Liu H."/>
            <person name="Zhao H."/>
            <person name="Xu D."/>
            <person name="Zhang Y."/>
        </authorList>
    </citation>
    <scope>NUCLEOTIDE SEQUENCE [LARGE SCALE GENOMIC DNA]</scope>
    <source>
        <strain evidence="2">cv. Yunnan</strain>
        <tissue evidence="1">Leaves</tissue>
    </source>
</reference>
<gene>
    <name evidence="1" type="ORF">L1987_20251</name>
</gene>